<dbReference type="AlphaFoldDB" id="A0A9W4UIY7"/>
<dbReference type="OrthoDB" id="9977941at2759"/>
<sequence>MAKLVFQLDSKPSFFESILVRPGGTLLLTRQDTNEFWEVDPISGSGNCIAKIPNVESLTGFTQISPDVYAVGAGSYRLANHEGTVPGSYSIWIVDLSDTPNSEPKIHLVTKIPEIGQLNGVATWDSETILIADSYHGKIYRANVTSGTYSICFEHETTTDPPDTPLKMSVNGIKVRQDTSGTSYIYYTNTTRLLFCRVPVDTNIRPIGAVEVLACGFVPAEHAVGTAFESISSSSQGNTAMPWFMPDDFCFSRNGDTAYIASHPTNMVFKTELEGSGGTSRIAGGLKEWDVASGTACALGVGEGGEEVLYVSTAGANELPIVGETEAAKVVAIGGLAGS</sequence>
<comment type="caution">
    <text evidence="1">The sequence shown here is derived from an EMBL/GenBank/DDBJ whole genome shotgun (WGS) entry which is preliminary data.</text>
</comment>
<dbReference type="InterPro" id="IPR052998">
    <property type="entry name" value="Hetero-Diels-Alderase-like"/>
</dbReference>
<accession>A0A9W4UIY7</accession>
<protein>
    <submittedName>
        <fullName evidence="1">Uncharacterized protein</fullName>
    </submittedName>
</protein>
<dbReference type="InterPro" id="IPR011042">
    <property type="entry name" value="6-blade_b-propeller_TolB-like"/>
</dbReference>
<keyword evidence="2" id="KW-1185">Reference proteome</keyword>
<name>A0A9W4UIY7_9PLEO</name>
<evidence type="ECO:0000313" key="2">
    <source>
        <dbReference type="Proteomes" id="UP001152607"/>
    </source>
</evidence>
<dbReference type="SUPFAM" id="SSF63829">
    <property type="entry name" value="Calcium-dependent phosphotriesterase"/>
    <property type="match status" value="1"/>
</dbReference>
<dbReference type="PANTHER" id="PTHR42060">
    <property type="entry name" value="NHL REPEAT-CONTAINING PROTEIN-RELATED"/>
    <property type="match status" value="1"/>
</dbReference>
<reference evidence="1" key="1">
    <citation type="submission" date="2023-01" db="EMBL/GenBank/DDBJ databases">
        <authorList>
            <person name="Van Ghelder C."/>
            <person name="Rancurel C."/>
        </authorList>
    </citation>
    <scope>NUCLEOTIDE SEQUENCE</scope>
    <source>
        <strain evidence="1">CNCM I-4278</strain>
    </source>
</reference>
<dbReference type="PANTHER" id="PTHR42060:SF1">
    <property type="entry name" value="NHL REPEAT-CONTAINING PROTEIN"/>
    <property type="match status" value="1"/>
</dbReference>
<organism evidence="1 2">
    <name type="scientific">Periconia digitata</name>
    <dbReference type="NCBI Taxonomy" id="1303443"/>
    <lineage>
        <taxon>Eukaryota</taxon>
        <taxon>Fungi</taxon>
        <taxon>Dikarya</taxon>
        <taxon>Ascomycota</taxon>
        <taxon>Pezizomycotina</taxon>
        <taxon>Dothideomycetes</taxon>
        <taxon>Pleosporomycetidae</taxon>
        <taxon>Pleosporales</taxon>
        <taxon>Massarineae</taxon>
        <taxon>Periconiaceae</taxon>
        <taxon>Periconia</taxon>
    </lineage>
</organism>
<dbReference type="Proteomes" id="UP001152607">
    <property type="component" value="Unassembled WGS sequence"/>
</dbReference>
<dbReference type="EMBL" id="CAOQHR010000005">
    <property type="protein sequence ID" value="CAI6335537.1"/>
    <property type="molecule type" value="Genomic_DNA"/>
</dbReference>
<gene>
    <name evidence="1" type="ORF">PDIGIT_LOCUS8621</name>
</gene>
<dbReference type="Gene3D" id="2.120.10.30">
    <property type="entry name" value="TolB, C-terminal domain"/>
    <property type="match status" value="1"/>
</dbReference>
<evidence type="ECO:0000313" key="1">
    <source>
        <dbReference type="EMBL" id="CAI6335537.1"/>
    </source>
</evidence>
<proteinExistence type="predicted"/>